<dbReference type="GO" id="GO:0004378">
    <property type="term" value="F:GDP-Man:Man(1)GlcNAc(2)-PP-Dol alpha-1,3-mannosyltransferase activity"/>
    <property type="evidence" value="ECO:0007669"/>
    <property type="project" value="InterPro"/>
</dbReference>
<keyword evidence="5" id="KW-0812">Transmembrane</keyword>
<protein>
    <recommendedName>
        <fullName evidence="4">Asparagine-linked glycosylation protein 2</fullName>
    </recommendedName>
</protein>
<sequence>MLASRPVLAANSGGPVETVRDGRTGWLRDPRDVDAWSDAMHRALALSDAERKAMGDEAAARVRTDFGRDVMARRLSHLLDVAAAAAEKGAPARLASPLTLAMLVMFFLFGAVLSAMCMRLLRG</sequence>
<evidence type="ECO:0000256" key="1">
    <source>
        <dbReference type="ARBA" id="ARBA00003142"/>
    </source>
</evidence>
<dbReference type="PANTHER" id="PTHR45918">
    <property type="entry name" value="ALPHA-1,3/1,6-MANNOSYLTRANSFERASE ALG2"/>
    <property type="match status" value="1"/>
</dbReference>
<evidence type="ECO:0000256" key="4">
    <source>
        <dbReference type="ARBA" id="ARBA00030746"/>
    </source>
</evidence>
<feature type="domain" description="Glycosyl transferase family 1" evidence="6">
    <location>
        <begin position="3"/>
        <end position="59"/>
    </location>
</feature>
<dbReference type="GO" id="GO:0012505">
    <property type="term" value="C:endomembrane system"/>
    <property type="evidence" value="ECO:0007669"/>
    <property type="project" value="TreeGrafter"/>
</dbReference>
<evidence type="ECO:0000313" key="8">
    <source>
        <dbReference type="Proteomes" id="UP000562929"/>
    </source>
</evidence>
<dbReference type="Proteomes" id="UP000562929">
    <property type="component" value="Unassembled WGS sequence"/>
</dbReference>
<dbReference type="OrthoDB" id="448893at2759"/>
<keyword evidence="5" id="KW-0472">Membrane</keyword>
<evidence type="ECO:0000256" key="2">
    <source>
        <dbReference type="ARBA" id="ARBA00022676"/>
    </source>
</evidence>
<keyword evidence="3 7" id="KW-0808">Transferase</keyword>
<gene>
    <name evidence="7" type="ORF">GQ602_003774</name>
</gene>
<evidence type="ECO:0000259" key="6">
    <source>
        <dbReference type="Pfam" id="PF00534"/>
    </source>
</evidence>
<evidence type="ECO:0000313" key="7">
    <source>
        <dbReference type="EMBL" id="KAF4589885.1"/>
    </source>
</evidence>
<keyword evidence="2 7" id="KW-0328">Glycosyltransferase</keyword>
<accession>A0A8H4Q8W4</accession>
<dbReference type="InterPro" id="IPR027054">
    <property type="entry name" value="ALG2"/>
</dbReference>
<dbReference type="Pfam" id="PF00534">
    <property type="entry name" value="Glycos_transf_1"/>
    <property type="match status" value="1"/>
</dbReference>
<proteinExistence type="predicted"/>
<dbReference type="SUPFAM" id="SSF53756">
    <property type="entry name" value="UDP-Glycosyltransferase/glycogen phosphorylase"/>
    <property type="match status" value="1"/>
</dbReference>
<evidence type="ECO:0000256" key="5">
    <source>
        <dbReference type="SAM" id="Phobius"/>
    </source>
</evidence>
<evidence type="ECO:0000256" key="3">
    <source>
        <dbReference type="ARBA" id="ARBA00022679"/>
    </source>
</evidence>
<dbReference type="PANTHER" id="PTHR45918:SF1">
    <property type="entry name" value="ALPHA-1,3_1,6-MANNOSYLTRANSFERASE ALG2"/>
    <property type="match status" value="1"/>
</dbReference>
<dbReference type="Gene3D" id="3.40.50.2000">
    <property type="entry name" value="Glycogen Phosphorylase B"/>
    <property type="match status" value="1"/>
</dbReference>
<dbReference type="EMBL" id="JAACLJ010000003">
    <property type="protein sequence ID" value="KAF4589885.1"/>
    <property type="molecule type" value="Genomic_DNA"/>
</dbReference>
<name>A0A8H4Q8W4_9HYPO</name>
<comment type="function">
    <text evidence="1">Mannosylates Man(2)GlcNAc(2)-dolichol diphosphate and Man(1)GlcNAc(2)-dolichol diphosphate to form Man(3)GlcNAc(2)-dolichol diphosphate.</text>
</comment>
<organism evidence="7 8">
    <name type="scientific">Ophiocordyceps camponoti-floridani</name>
    <dbReference type="NCBI Taxonomy" id="2030778"/>
    <lineage>
        <taxon>Eukaryota</taxon>
        <taxon>Fungi</taxon>
        <taxon>Dikarya</taxon>
        <taxon>Ascomycota</taxon>
        <taxon>Pezizomycotina</taxon>
        <taxon>Sordariomycetes</taxon>
        <taxon>Hypocreomycetidae</taxon>
        <taxon>Hypocreales</taxon>
        <taxon>Ophiocordycipitaceae</taxon>
        <taxon>Ophiocordyceps</taxon>
    </lineage>
</organism>
<feature type="transmembrane region" description="Helical" evidence="5">
    <location>
        <begin position="98"/>
        <end position="121"/>
    </location>
</feature>
<keyword evidence="8" id="KW-1185">Reference proteome</keyword>
<dbReference type="AlphaFoldDB" id="A0A8H4Q8W4"/>
<dbReference type="InterPro" id="IPR001296">
    <property type="entry name" value="Glyco_trans_1"/>
</dbReference>
<keyword evidence="5" id="KW-1133">Transmembrane helix</keyword>
<comment type="caution">
    <text evidence="7">The sequence shown here is derived from an EMBL/GenBank/DDBJ whole genome shotgun (WGS) entry which is preliminary data.</text>
</comment>
<reference evidence="7 8" key="1">
    <citation type="journal article" date="2020" name="G3 (Bethesda)">
        <title>Genetic Underpinnings of Host Manipulation by Ophiocordyceps as Revealed by Comparative Transcriptomics.</title>
        <authorList>
            <person name="Will I."/>
            <person name="Das B."/>
            <person name="Trinh T."/>
            <person name="Brachmann A."/>
            <person name="Ohm R.A."/>
            <person name="de Bekker C."/>
        </authorList>
    </citation>
    <scope>NUCLEOTIDE SEQUENCE [LARGE SCALE GENOMIC DNA]</scope>
    <source>
        <strain evidence="7 8">EC05</strain>
    </source>
</reference>